<keyword evidence="3" id="KW-1185">Reference proteome</keyword>
<sequence>MDWIDLLTREIAPYSIVGFLLAASITCWRAGSFHPINARLLRFFISRDEVEDPVIKKSIADQAALISFRMTHGVRSRTLHDAKKLAEFSDFKNISLDLIGKAGWAFDLRKLEIIPKRIPRKYWFALPVVMFLFFAPAGMISLAVSASDDLLATLKKTRTDLWLSEDQAVLVRPLFGERAKITKSDCTENSRTWITPEGFNQADRSILCKIWNDPKLSSEISKEIDEQRTLSLVMLGVCIWYLLMAISFVREWRAQLELNETLATDDAVPQSESEKEN</sequence>
<protein>
    <recommendedName>
        <fullName evidence="4">Transmembrane protein</fullName>
    </recommendedName>
</protein>
<feature type="transmembrane region" description="Helical" evidence="1">
    <location>
        <begin position="230"/>
        <end position="249"/>
    </location>
</feature>
<feature type="transmembrane region" description="Helical" evidence="1">
    <location>
        <begin position="122"/>
        <end position="144"/>
    </location>
</feature>
<evidence type="ECO:0000313" key="3">
    <source>
        <dbReference type="Proteomes" id="UP000046187"/>
    </source>
</evidence>
<keyword evidence="1" id="KW-1133">Transmembrane helix</keyword>
<dbReference type="Proteomes" id="UP000046187">
    <property type="component" value="Unassembled WGS sequence"/>
</dbReference>
<keyword evidence="1" id="KW-0812">Transmembrane</keyword>
<dbReference type="EMBL" id="CXOI01000060">
    <property type="protein sequence ID" value="CTP91510.1"/>
    <property type="molecule type" value="Genomic_DNA"/>
</dbReference>
<feature type="transmembrane region" description="Helical" evidence="1">
    <location>
        <begin position="12"/>
        <end position="31"/>
    </location>
</feature>
<dbReference type="RefSeq" id="WP_144423874.1">
    <property type="nucleotide sequence ID" value="NZ_CXOI01000060.1"/>
</dbReference>
<organism evidence="2 3">
    <name type="scientific">Xanthomonas graminis pv. arrhenatheri LMG 727</name>
    <dbReference type="NCBI Taxonomy" id="1195923"/>
    <lineage>
        <taxon>Bacteria</taxon>
        <taxon>Pseudomonadati</taxon>
        <taxon>Pseudomonadota</taxon>
        <taxon>Gammaproteobacteria</taxon>
        <taxon>Lysobacterales</taxon>
        <taxon>Lysobacteraceae</taxon>
        <taxon>Xanthomonas</taxon>
        <taxon>Xanthomonas translucens group</taxon>
        <taxon>Xanthomonas graminis</taxon>
    </lineage>
</organism>
<dbReference type="Pfam" id="PF19723">
    <property type="entry name" value="DUF6216"/>
    <property type="match status" value="1"/>
</dbReference>
<evidence type="ECO:0000313" key="2">
    <source>
        <dbReference type="EMBL" id="CTP91510.1"/>
    </source>
</evidence>
<evidence type="ECO:0000256" key="1">
    <source>
        <dbReference type="SAM" id="Phobius"/>
    </source>
</evidence>
<keyword evidence="1" id="KW-0472">Membrane</keyword>
<name>A0A0K3A7S1_9XANT</name>
<reference evidence="3" key="1">
    <citation type="submission" date="2015-07" db="EMBL/GenBank/DDBJ databases">
        <authorList>
            <person name="Wibberg D."/>
        </authorList>
    </citation>
    <scope>NUCLEOTIDE SEQUENCE [LARGE SCALE GENOMIC DNA]</scope>
</reference>
<proteinExistence type="predicted"/>
<dbReference type="InterPro" id="IPR046188">
    <property type="entry name" value="DUF6216"/>
</dbReference>
<evidence type="ECO:0008006" key="4">
    <source>
        <dbReference type="Google" id="ProtNLM"/>
    </source>
</evidence>
<accession>A0A0K3A7S1</accession>
<gene>
    <name evidence="2" type="ORF">XTALMG727_3457</name>
</gene>
<dbReference type="AlphaFoldDB" id="A0A0K3A7S1"/>